<evidence type="ECO:0000313" key="2">
    <source>
        <dbReference type="Proteomes" id="UP000184330"/>
    </source>
</evidence>
<protein>
    <recommendedName>
        <fullName evidence="3">Ankyrin</fullName>
    </recommendedName>
</protein>
<keyword evidence="2" id="KW-1185">Reference proteome</keyword>
<organism evidence="1 2">
    <name type="scientific">Phialocephala subalpina</name>
    <dbReference type="NCBI Taxonomy" id="576137"/>
    <lineage>
        <taxon>Eukaryota</taxon>
        <taxon>Fungi</taxon>
        <taxon>Dikarya</taxon>
        <taxon>Ascomycota</taxon>
        <taxon>Pezizomycotina</taxon>
        <taxon>Leotiomycetes</taxon>
        <taxon>Helotiales</taxon>
        <taxon>Mollisiaceae</taxon>
        <taxon>Phialocephala</taxon>
        <taxon>Phialocephala fortinii species complex</taxon>
    </lineage>
</organism>
<dbReference type="OrthoDB" id="5391533at2759"/>
<accession>A0A1L7XLL7</accession>
<sequence>MTGAEVQETVTSRVRAPHHRAMIDACVTGNLKDKPEDPVTDPPVTLDLILAAVKHKQTSTLKYVLEIYPTADISYSSVIPVALEYGNVSIFEILYKHDPKIVLGEDDAHVAILVHACRSFTSDEDIIWLLDHGADPTTEQGLFGGAVGCNSESEVFGCCEEDA</sequence>
<dbReference type="AlphaFoldDB" id="A0A1L7XLL7"/>
<evidence type="ECO:0008006" key="3">
    <source>
        <dbReference type="Google" id="ProtNLM"/>
    </source>
</evidence>
<evidence type="ECO:0000313" key="1">
    <source>
        <dbReference type="EMBL" id="CZR65836.1"/>
    </source>
</evidence>
<gene>
    <name evidence="1" type="ORF">PAC_15736</name>
</gene>
<name>A0A1L7XLL7_9HELO</name>
<proteinExistence type="predicted"/>
<dbReference type="Proteomes" id="UP000184330">
    <property type="component" value="Unassembled WGS sequence"/>
</dbReference>
<reference evidence="1 2" key="1">
    <citation type="submission" date="2016-03" db="EMBL/GenBank/DDBJ databases">
        <authorList>
            <person name="Ploux O."/>
        </authorList>
    </citation>
    <scope>NUCLEOTIDE SEQUENCE [LARGE SCALE GENOMIC DNA]</scope>
    <source>
        <strain evidence="1 2">UAMH 11012</strain>
    </source>
</reference>
<dbReference type="EMBL" id="FJOG01000033">
    <property type="protein sequence ID" value="CZR65836.1"/>
    <property type="molecule type" value="Genomic_DNA"/>
</dbReference>